<keyword evidence="4 6" id="KW-1133">Transmembrane helix</keyword>
<evidence type="ECO:0000256" key="2">
    <source>
        <dbReference type="ARBA" id="ARBA00022692"/>
    </source>
</evidence>
<keyword evidence="3" id="KW-0256">Endoplasmic reticulum</keyword>
<dbReference type="Proteomes" id="UP000626109">
    <property type="component" value="Unassembled WGS sequence"/>
</dbReference>
<sequence>MAAALAAEGRQQKPRGTGLCFRTADIKKWEFRHQEGVHTIPLQHWDAGHLCRWGGEVRPPRDLSYTTDAFAISSKAALIFLTLLCCPDISTPSTSIGEPLAEYIAAQLPSLAQAIDRFAAPQVAEQSVELMSKETITAAVESVAKAVNIATVQARDVALWTKNSTTIKALVCLEVVRRMTPYISPFFVVFMSVNLLFTVPYVLEAKKAQIEKHVGPHFQKFKSMK</sequence>
<evidence type="ECO:0000313" key="8">
    <source>
        <dbReference type="EMBL" id="CAE8645642.1"/>
    </source>
</evidence>
<evidence type="ECO:0000256" key="3">
    <source>
        <dbReference type="ARBA" id="ARBA00022824"/>
    </source>
</evidence>
<evidence type="ECO:0000256" key="5">
    <source>
        <dbReference type="ARBA" id="ARBA00023136"/>
    </source>
</evidence>
<feature type="transmembrane region" description="Helical" evidence="6">
    <location>
        <begin position="182"/>
        <end position="203"/>
    </location>
</feature>
<evidence type="ECO:0000256" key="6">
    <source>
        <dbReference type="SAM" id="Phobius"/>
    </source>
</evidence>
<evidence type="ECO:0000256" key="4">
    <source>
        <dbReference type="ARBA" id="ARBA00022989"/>
    </source>
</evidence>
<evidence type="ECO:0000313" key="9">
    <source>
        <dbReference type="Proteomes" id="UP000626109"/>
    </source>
</evidence>
<evidence type="ECO:0000259" key="7">
    <source>
        <dbReference type="Pfam" id="PF02453"/>
    </source>
</evidence>
<keyword evidence="5 6" id="KW-0472">Membrane</keyword>
<organism evidence="8 9">
    <name type="scientific">Polarella glacialis</name>
    <name type="common">Dinoflagellate</name>
    <dbReference type="NCBI Taxonomy" id="89957"/>
    <lineage>
        <taxon>Eukaryota</taxon>
        <taxon>Sar</taxon>
        <taxon>Alveolata</taxon>
        <taxon>Dinophyceae</taxon>
        <taxon>Suessiales</taxon>
        <taxon>Suessiaceae</taxon>
        <taxon>Polarella</taxon>
    </lineage>
</organism>
<dbReference type="AlphaFoldDB" id="A0A813I525"/>
<comment type="caution">
    <text evidence="8">The sequence shown here is derived from an EMBL/GenBank/DDBJ whole genome shotgun (WGS) entry which is preliminary data.</text>
</comment>
<proteinExistence type="predicted"/>
<dbReference type="Pfam" id="PF02453">
    <property type="entry name" value="Reticulon"/>
    <property type="match status" value="1"/>
</dbReference>
<accession>A0A813I525</accession>
<keyword evidence="2 6" id="KW-0812">Transmembrane</keyword>
<gene>
    <name evidence="8" type="ORF">PGLA2088_LOCUS4081</name>
</gene>
<feature type="domain" description="Reticulon" evidence="7">
    <location>
        <begin position="125"/>
        <end position="214"/>
    </location>
</feature>
<protein>
    <recommendedName>
        <fullName evidence="7">Reticulon domain-containing protein</fullName>
    </recommendedName>
</protein>
<dbReference type="InterPro" id="IPR003388">
    <property type="entry name" value="Reticulon"/>
</dbReference>
<reference evidence="8" key="1">
    <citation type="submission" date="2021-02" db="EMBL/GenBank/DDBJ databases">
        <authorList>
            <person name="Dougan E. K."/>
            <person name="Rhodes N."/>
            <person name="Thang M."/>
            <person name="Chan C."/>
        </authorList>
    </citation>
    <scope>NUCLEOTIDE SEQUENCE</scope>
</reference>
<name>A0A813I525_POLGL</name>
<dbReference type="EMBL" id="CAJNNW010003678">
    <property type="protein sequence ID" value="CAE8645642.1"/>
    <property type="molecule type" value="Genomic_DNA"/>
</dbReference>
<evidence type="ECO:0000256" key="1">
    <source>
        <dbReference type="ARBA" id="ARBA00004477"/>
    </source>
</evidence>
<feature type="non-terminal residue" evidence="8">
    <location>
        <position position="225"/>
    </location>
</feature>
<dbReference type="GO" id="GO:0005789">
    <property type="term" value="C:endoplasmic reticulum membrane"/>
    <property type="evidence" value="ECO:0007669"/>
    <property type="project" value="UniProtKB-SubCell"/>
</dbReference>
<comment type="subcellular location">
    <subcellularLocation>
        <location evidence="1">Endoplasmic reticulum membrane</location>
        <topology evidence="1">Multi-pass membrane protein</topology>
    </subcellularLocation>
</comment>